<proteinExistence type="predicted"/>
<reference evidence="2 3" key="1">
    <citation type="journal article" date="2011" name="PLoS Genet.">
        <title>Genomic analysis of the necrotrophic fungal pathogens Sclerotinia sclerotiorum and Botrytis cinerea.</title>
        <authorList>
            <person name="Amselem J."/>
            <person name="Cuomo C.A."/>
            <person name="van Kan J.A."/>
            <person name="Viaud M."/>
            <person name="Benito E.P."/>
            <person name="Couloux A."/>
            <person name="Coutinho P.M."/>
            <person name="de Vries R.P."/>
            <person name="Dyer P.S."/>
            <person name="Fillinger S."/>
            <person name="Fournier E."/>
            <person name="Gout L."/>
            <person name="Hahn M."/>
            <person name="Kohn L."/>
            <person name="Lapalu N."/>
            <person name="Plummer K.M."/>
            <person name="Pradier J.M."/>
            <person name="Quevillon E."/>
            <person name="Sharon A."/>
            <person name="Simon A."/>
            <person name="ten Have A."/>
            <person name="Tudzynski B."/>
            <person name="Tudzynski P."/>
            <person name="Wincker P."/>
            <person name="Andrew M."/>
            <person name="Anthouard V."/>
            <person name="Beever R.E."/>
            <person name="Beffa R."/>
            <person name="Benoit I."/>
            <person name="Bouzid O."/>
            <person name="Brault B."/>
            <person name="Chen Z."/>
            <person name="Choquer M."/>
            <person name="Collemare J."/>
            <person name="Cotton P."/>
            <person name="Danchin E.G."/>
            <person name="Da Silva C."/>
            <person name="Gautier A."/>
            <person name="Giraud C."/>
            <person name="Giraud T."/>
            <person name="Gonzalez C."/>
            <person name="Grossetete S."/>
            <person name="Guldener U."/>
            <person name="Henrissat B."/>
            <person name="Howlett B.J."/>
            <person name="Kodira C."/>
            <person name="Kretschmer M."/>
            <person name="Lappartient A."/>
            <person name="Leroch M."/>
            <person name="Levis C."/>
            <person name="Mauceli E."/>
            <person name="Neuveglise C."/>
            <person name="Oeser B."/>
            <person name="Pearson M."/>
            <person name="Poulain J."/>
            <person name="Poussereau N."/>
            <person name="Quesneville H."/>
            <person name="Rascle C."/>
            <person name="Schumacher J."/>
            <person name="Segurens B."/>
            <person name="Sexton A."/>
            <person name="Silva E."/>
            <person name="Sirven C."/>
            <person name="Soanes D.M."/>
            <person name="Talbot N.J."/>
            <person name="Templeton M."/>
            <person name="Yandava C."/>
            <person name="Yarden O."/>
            <person name="Zeng Q."/>
            <person name="Rollins J.A."/>
            <person name="Lebrun M.H."/>
            <person name="Dickman M."/>
        </authorList>
    </citation>
    <scope>NUCLEOTIDE SEQUENCE [LARGE SCALE GENOMIC DNA]</scope>
    <source>
        <strain evidence="2 3">B05.10</strain>
    </source>
</reference>
<dbReference type="Proteomes" id="UP000001798">
    <property type="component" value="Chromosome 6"/>
</dbReference>
<dbReference type="GeneID" id="5440891"/>
<dbReference type="OrthoDB" id="3545612at2759"/>
<reference evidence="2 3" key="2">
    <citation type="journal article" date="2012" name="Eukaryot. Cell">
        <title>Genome update of Botrytis cinerea strains B05.10 and T4.</title>
        <authorList>
            <person name="Staats M."/>
            <person name="van Kan J.A."/>
        </authorList>
    </citation>
    <scope>NUCLEOTIDE SEQUENCE [LARGE SCALE GENOMIC DNA]</scope>
    <source>
        <strain evidence="2 3">B05.10</strain>
    </source>
</reference>
<dbReference type="RefSeq" id="XP_001560128.1">
    <property type="nucleotide sequence ID" value="XM_001560078.2"/>
</dbReference>
<feature type="signal peptide" evidence="1">
    <location>
        <begin position="1"/>
        <end position="21"/>
    </location>
</feature>
<sequence>MYLSHIKSAIAILCVLPLLFASVIDRFATSSRTNKKMLVYSRGNSRLNTIVKNSEFCLNSSKNPSACMVAYGITNAGNKDKSPIEVGTFAFPCDGSAILEKFNHEKSTQYHDLNQAFDFRTFSGTVKSGYNNLTISIDKYGDLKGPVHAPVISIEGHLLSVTNADVIAKDWADASDRLILVASYPCKK</sequence>
<evidence type="ECO:0000256" key="1">
    <source>
        <dbReference type="SAM" id="SignalP"/>
    </source>
</evidence>
<protein>
    <recommendedName>
        <fullName evidence="4">Secreted protein</fullName>
    </recommendedName>
</protein>
<accession>A0A384JJE8</accession>
<organism evidence="2 3">
    <name type="scientific">Botryotinia fuckeliana (strain B05.10)</name>
    <name type="common">Noble rot fungus</name>
    <name type="synonym">Botrytis cinerea</name>
    <dbReference type="NCBI Taxonomy" id="332648"/>
    <lineage>
        <taxon>Eukaryota</taxon>
        <taxon>Fungi</taxon>
        <taxon>Dikarya</taxon>
        <taxon>Ascomycota</taxon>
        <taxon>Pezizomycotina</taxon>
        <taxon>Leotiomycetes</taxon>
        <taxon>Helotiales</taxon>
        <taxon>Sclerotiniaceae</taxon>
        <taxon>Botrytis</taxon>
    </lineage>
</organism>
<dbReference type="KEGG" id="bfu:BCIN_06g00190"/>
<dbReference type="EMBL" id="CP009810">
    <property type="protein sequence ID" value="ATZ50517.1"/>
    <property type="molecule type" value="Genomic_DNA"/>
</dbReference>
<keyword evidence="1" id="KW-0732">Signal</keyword>
<evidence type="ECO:0008006" key="4">
    <source>
        <dbReference type="Google" id="ProtNLM"/>
    </source>
</evidence>
<dbReference type="VEuPathDB" id="FungiDB:Bcin06g00190"/>
<feature type="chain" id="PRO_5016888541" description="Secreted protein" evidence="1">
    <location>
        <begin position="22"/>
        <end position="188"/>
    </location>
</feature>
<gene>
    <name evidence="2" type="ORF">BCIN_06g00190</name>
</gene>
<evidence type="ECO:0000313" key="3">
    <source>
        <dbReference type="Proteomes" id="UP000001798"/>
    </source>
</evidence>
<reference evidence="2 3" key="3">
    <citation type="journal article" date="2017" name="Mol. Plant Pathol.">
        <title>A gapless genome sequence of the fungus Botrytis cinerea.</title>
        <authorList>
            <person name="Van Kan J.A."/>
            <person name="Stassen J.H."/>
            <person name="Mosbach A."/>
            <person name="Van Der Lee T.A."/>
            <person name="Faino L."/>
            <person name="Farmer A.D."/>
            <person name="Papasotiriou D.G."/>
            <person name="Zhou S."/>
            <person name="Seidl M.F."/>
            <person name="Cottam E."/>
            <person name="Edel D."/>
            <person name="Hahn M."/>
            <person name="Schwartz D.C."/>
            <person name="Dietrich R.A."/>
            <person name="Widdison S."/>
            <person name="Scalliet G."/>
        </authorList>
    </citation>
    <scope>NUCLEOTIDE SEQUENCE [LARGE SCALE GENOMIC DNA]</scope>
    <source>
        <strain evidence="2 3">B05.10</strain>
    </source>
</reference>
<dbReference type="AlphaFoldDB" id="A0A384JJE8"/>
<evidence type="ECO:0000313" key="2">
    <source>
        <dbReference type="EMBL" id="ATZ50517.1"/>
    </source>
</evidence>
<name>A0A384JJE8_BOTFB</name>
<keyword evidence="3" id="KW-1185">Reference proteome</keyword>